<accession>A0ABQ3MDF9</accession>
<name>A0ABQ3MDF9_9PSEU</name>
<dbReference type="EMBL" id="BNAR01000004">
    <property type="protein sequence ID" value="GHH40778.1"/>
    <property type="molecule type" value="Genomic_DNA"/>
</dbReference>
<protein>
    <recommendedName>
        <fullName evidence="1">DUF6292 domain-containing protein</fullName>
    </recommendedName>
</protein>
<organism evidence="2 3">
    <name type="scientific">Lentzea cavernae</name>
    <dbReference type="NCBI Taxonomy" id="2020703"/>
    <lineage>
        <taxon>Bacteria</taxon>
        <taxon>Bacillati</taxon>
        <taxon>Actinomycetota</taxon>
        <taxon>Actinomycetes</taxon>
        <taxon>Pseudonocardiales</taxon>
        <taxon>Pseudonocardiaceae</taxon>
        <taxon>Lentzea</taxon>
    </lineage>
</organism>
<gene>
    <name evidence="2" type="ORF">GCM10017774_34760</name>
</gene>
<reference evidence="3" key="1">
    <citation type="journal article" date="2019" name="Int. J. Syst. Evol. Microbiol.">
        <title>The Global Catalogue of Microorganisms (GCM) 10K type strain sequencing project: providing services to taxonomists for standard genome sequencing and annotation.</title>
        <authorList>
            <consortium name="The Broad Institute Genomics Platform"/>
            <consortium name="The Broad Institute Genome Sequencing Center for Infectious Disease"/>
            <person name="Wu L."/>
            <person name="Ma J."/>
        </authorList>
    </citation>
    <scope>NUCLEOTIDE SEQUENCE [LARGE SCALE GENOMIC DNA]</scope>
    <source>
        <strain evidence="3">CGMCC 4.7367</strain>
    </source>
</reference>
<comment type="caution">
    <text evidence="2">The sequence shown here is derived from an EMBL/GenBank/DDBJ whole genome shotgun (WGS) entry which is preliminary data.</text>
</comment>
<evidence type="ECO:0000259" key="1">
    <source>
        <dbReference type="Pfam" id="PF19809"/>
    </source>
</evidence>
<evidence type="ECO:0000313" key="3">
    <source>
        <dbReference type="Proteomes" id="UP000605568"/>
    </source>
</evidence>
<feature type="domain" description="DUF6292" evidence="1">
    <location>
        <begin position="22"/>
        <end position="106"/>
    </location>
</feature>
<evidence type="ECO:0000313" key="2">
    <source>
        <dbReference type="EMBL" id="GHH40778.1"/>
    </source>
</evidence>
<dbReference type="InterPro" id="IPR046259">
    <property type="entry name" value="DUF6292"/>
</dbReference>
<sequence>MSVQTGFHFDFDDTAARQLRRYVDDVLDAAGLSGYGFTDHVDGSRSAYVAVDGRVAGFPDHDVALLWDQDDGWSVAAEDPSDGSLVVIDRLTGGPRQAPAAVARWIGLVLRRQPPQAPQQRRLVG</sequence>
<dbReference type="Pfam" id="PF19809">
    <property type="entry name" value="DUF6292"/>
    <property type="match status" value="1"/>
</dbReference>
<dbReference type="RefSeq" id="WP_191298943.1">
    <property type="nucleotide sequence ID" value="NZ_BNAR01000004.1"/>
</dbReference>
<dbReference type="Proteomes" id="UP000605568">
    <property type="component" value="Unassembled WGS sequence"/>
</dbReference>
<keyword evidence="3" id="KW-1185">Reference proteome</keyword>
<proteinExistence type="predicted"/>